<dbReference type="CTD" id="5558"/>
<dbReference type="GO" id="GO:0051539">
    <property type="term" value="F:4 iron, 4 sulfur cluster binding"/>
    <property type="evidence" value="ECO:0007669"/>
    <property type="project" value="UniProtKB-KW"/>
</dbReference>
<gene>
    <name evidence="14" type="primary">LOC113797933</name>
</gene>
<evidence type="ECO:0000313" key="14">
    <source>
        <dbReference type="RefSeq" id="XP_027204205.1"/>
    </source>
</evidence>
<dbReference type="PANTHER" id="PTHR10537">
    <property type="entry name" value="DNA PRIMASE LARGE SUBUNIT"/>
    <property type="match status" value="1"/>
</dbReference>
<dbReference type="InterPro" id="IPR007238">
    <property type="entry name" value="DNA_primase_lsu_euk/arc"/>
</dbReference>
<dbReference type="GeneID" id="113797933"/>
<evidence type="ECO:0000256" key="4">
    <source>
        <dbReference type="ARBA" id="ARBA00022485"/>
    </source>
</evidence>
<accession>A0A6P6YG31</accession>
<evidence type="ECO:0000256" key="9">
    <source>
        <dbReference type="ARBA" id="ARBA00023014"/>
    </source>
</evidence>
<evidence type="ECO:0000256" key="5">
    <source>
        <dbReference type="ARBA" id="ARBA00022515"/>
    </source>
</evidence>
<feature type="region of interest" description="Disordered" evidence="11">
    <location>
        <begin position="479"/>
        <end position="524"/>
    </location>
</feature>
<organism evidence="13 14">
    <name type="scientific">Dermatophagoides pteronyssinus</name>
    <name type="common">European house dust mite</name>
    <dbReference type="NCBI Taxonomy" id="6956"/>
    <lineage>
        <taxon>Eukaryota</taxon>
        <taxon>Metazoa</taxon>
        <taxon>Ecdysozoa</taxon>
        <taxon>Arthropoda</taxon>
        <taxon>Chelicerata</taxon>
        <taxon>Arachnida</taxon>
        <taxon>Acari</taxon>
        <taxon>Acariformes</taxon>
        <taxon>Sarcoptiformes</taxon>
        <taxon>Astigmata</taxon>
        <taxon>Psoroptidia</taxon>
        <taxon>Analgoidea</taxon>
        <taxon>Pyroglyphidae</taxon>
        <taxon>Dermatophagoidinae</taxon>
        <taxon>Dermatophagoides</taxon>
    </lineage>
</organism>
<feature type="domain" description="DNA primase large subunit C-terminal" evidence="12">
    <location>
        <begin position="298"/>
        <end position="469"/>
    </location>
</feature>
<dbReference type="RefSeq" id="XP_027204205.1">
    <property type="nucleotide sequence ID" value="XM_027348404.1"/>
</dbReference>
<keyword evidence="13" id="KW-1185">Reference proteome</keyword>
<evidence type="ECO:0000313" key="13">
    <source>
        <dbReference type="Proteomes" id="UP000515146"/>
    </source>
</evidence>
<dbReference type="Pfam" id="PF26466">
    <property type="entry name" value="DNA_primase_lrg_N"/>
    <property type="match status" value="1"/>
</dbReference>
<dbReference type="Pfam" id="PF04104">
    <property type="entry name" value="DNA_primase_lrg"/>
    <property type="match status" value="1"/>
</dbReference>
<dbReference type="GO" id="GO:0046872">
    <property type="term" value="F:metal ion binding"/>
    <property type="evidence" value="ECO:0007669"/>
    <property type="project" value="UniProtKB-KW"/>
</dbReference>
<dbReference type="AlphaFoldDB" id="A0A6P6YG31"/>
<reference evidence="14" key="1">
    <citation type="submission" date="2025-08" db="UniProtKB">
        <authorList>
            <consortium name="RefSeq"/>
        </authorList>
    </citation>
    <scope>IDENTIFICATION</scope>
    <source>
        <strain evidence="14">Airmid</strain>
    </source>
</reference>
<dbReference type="InParanoid" id="A0A6P6YG31"/>
<comment type="similarity">
    <text evidence="2">Belongs to the eukaryotic-type primase large subunit family.</text>
</comment>
<keyword evidence="5" id="KW-0639">Primosome</keyword>
<dbReference type="InterPro" id="IPR016558">
    <property type="entry name" value="DNA_primase_lsu_euk"/>
</dbReference>
<sequence length="524" mass="61698">MQFEHRNKRLRLLEENGGQKSSNPYPYWINFYTTPPDFKVSLQEIEDMVSERLKILAVIDNLMRNAEKARGFYDVVRSQINSIKCENNEKNFYTAGRSESTGKSFEARKRDHISHFLLRIYYCQNEELRRWFISRETELFKIRFIDSSLSNASSLEECLLYYGYKFEIVSTANNLDLHSKVNWGEYNRQNQQQIAFKLKFEEALDLIRLRKVYVNDGFAYIGSSEIISVLCQRFKTNLARELTRMHSYFYSFGEERLLWRLESLHQHYISNAKSSNRNNSSQDDKENNRERINLNEIDELARNMFPPCMRSIHDSLRRDHHLKHYGRLYYGLFLKAAGLSMDDSMEFFRNELSIKNPEKFQKEYSYTIRYIYGKAGKRVQLSAYSCQKIMNENAPGPNDTHGCPFRHFDVKNLKALLVRYGVNNDNDLEEIVQKVMAEKSYTGACAKYFSVKFGQDLPDQSVYHPNQFFLAARRAVNNPVQQTQSNGNDDEEEMMKQDSIEMNDSINEEELSTIDDSMLKSITE</sequence>
<evidence type="ECO:0000256" key="6">
    <source>
        <dbReference type="ARBA" id="ARBA00022705"/>
    </source>
</evidence>
<dbReference type="CDD" id="cd07322">
    <property type="entry name" value="PriL_PriS_Eukaryotic"/>
    <property type="match status" value="1"/>
</dbReference>
<keyword evidence="10" id="KW-0238">DNA-binding</keyword>
<evidence type="ECO:0000259" key="12">
    <source>
        <dbReference type="Pfam" id="PF04104"/>
    </source>
</evidence>
<keyword evidence="6" id="KW-0235">DNA replication</keyword>
<dbReference type="KEGG" id="dpte:113797933"/>
<evidence type="ECO:0000256" key="8">
    <source>
        <dbReference type="ARBA" id="ARBA00023004"/>
    </source>
</evidence>
<evidence type="ECO:0000256" key="11">
    <source>
        <dbReference type="SAM" id="MobiDB-lite"/>
    </source>
</evidence>
<dbReference type="Gene3D" id="1.20.930.80">
    <property type="match status" value="1"/>
</dbReference>
<protein>
    <recommendedName>
        <fullName evidence="3">DNA primase large subunit</fullName>
    </recommendedName>
</protein>
<dbReference type="GO" id="GO:0006269">
    <property type="term" value="P:DNA replication, synthesis of primer"/>
    <property type="evidence" value="ECO:0007669"/>
    <property type="project" value="UniProtKB-KW"/>
</dbReference>
<proteinExistence type="inferred from homology"/>
<dbReference type="InterPro" id="IPR058560">
    <property type="entry name" value="DNA_primase_C"/>
</dbReference>
<comment type="cofactor">
    <cofactor evidence="1">
        <name>[4Fe-4S] cluster</name>
        <dbReference type="ChEBI" id="CHEBI:49883"/>
    </cofactor>
</comment>
<dbReference type="FunCoup" id="A0A6P6YG31">
    <property type="interactions" value="1140"/>
</dbReference>
<evidence type="ECO:0000256" key="7">
    <source>
        <dbReference type="ARBA" id="ARBA00022723"/>
    </source>
</evidence>
<dbReference type="GO" id="GO:0003677">
    <property type="term" value="F:DNA binding"/>
    <property type="evidence" value="ECO:0007669"/>
    <property type="project" value="UniProtKB-KW"/>
</dbReference>
<evidence type="ECO:0000256" key="1">
    <source>
        <dbReference type="ARBA" id="ARBA00001966"/>
    </source>
</evidence>
<dbReference type="GO" id="GO:0006270">
    <property type="term" value="P:DNA replication initiation"/>
    <property type="evidence" value="ECO:0007669"/>
    <property type="project" value="TreeGrafter"/>
</dbReference>
<evidence type="ECO:0000256" key="10">
    <source>
        <dbReference type="ARBA" id="ARBA00023125"/>
    </source>
</evidence>
<dbReference type="OMA" id="RINYKPW"/>
<keyword evidence="4" id="KW-0004">4Fe-4S</keyword>
<evidence type="ECO:0000256" key="3">
    <source>
        <dbReference type="ARBA" id="ARBA00019038"/>
    </source>
</evidence>
<dbReference type="Proteomes" id="UP000515146">
    <property type="component" value="Unplaced"/>
</dbReference>
<keyword evidence="8" id="KW-0408">Iron</keyword>
<name>A0A6P6YG31_DERPT</name>
<keyword evidence="9" id="KW-0411">Iron-sulfur</keyword>
<dbReference type="PANTHER" id="PTHR10537:SF3">
    <property type="entry name" value="DNA PRIMASE LARGE SUBUNIT"/>
    <property type="match status" value="1"/>
</dbReference>
<keyword evidence="7" id="KW-0479">Metal-binding</keyword>
<evidence type="ECO:0000256" key="2">
    <source>
        <dbReference type="ARBA" id="ARBA00010564"/>
    </source>
</evidence>
<dbReference type="OrthoDB" id="421393at2759"/>
<dbReference type="SUPFAM" id="SSF140914">
    <property type="entry name" value="PriB N-terminal domain-like"/>
    <property type="match status" value="1"/>
</dbReference>
<dbReference type="GO" id="GO:0005658">
    <property type="term" value="C:alpha DNA polymerase:primase complex"/>
    <property type="evidence" value="ECO:0007669"/>
    <property type="project" value="UniProtKB-ARBA"/>
</dbReference>